<name>A0A7T4WGD9_9PROT</name>
<evidence type="ECO:0000313" key="3">
    <source>
        <dbReference type="Proteomes" id="UP000595420"/>
    </source>
</evidence>
<dbReference type="EMBL" id="CP059488">
    <property type="protein sequence ID" value="QQD74113.1"/>
    <property type="molecule type" value="Genomic_DNA"/>
</dbReference>
<organism evidence="2 3">
    <name type="scientific">Acidithiobacillus ferrivorans</name>
    <dbReference type="NCBI Taxonomy" id="160808"/>
    <lineage>
        <taxon>Bacteria</taxon>
        <taxon>Pseudomonadati</taxon>
        <taxon>Pseudomonadota</taxon>
        <taxon>Acidithiobacillia</taxon>
        <taxon>Acidithiobacillales</taxon>
        <taxon>Acidithiobacillaceae</taxon>
        <taxon>Acidithiobacillus</taxon>
    </lineage>
</organism>
<reference evidence="2 3" key="1">
    <citation type="submission" date="2020-07" db="EMBL/GenBank/DDBJ databases">
        <title>Complete genome sequence analysis of Acidithiobacillus ferrivorans XJFY6S-08 reveals extreme environmental adaptation to alpine acid mine drainage.</title>
        <authorList>
            <person name="Yan L."/>
            <person name="Ni Y."/>
        </authorList>
    </citation>
    <scope>NUCLEOTIDE SEQUENCE [LARGE SCALE GENOMIC DNA]</scope>
    <source>
        <strain evidence="2 3">XJFY6S-08</strain>
    </source>
</reference>
<accession>A0A7T4WGD9</accession>
<feature type="region of interest" description="Disordered" evidence="1">
    <location>
        <begin position="1"/>
        <end position="30"/>
    </location>
</feature>
<protein>
    <submittedName>
        <fullName evidence="2">Uncharacterized protein</fullName>
    </submittedName>
</protein>
<evidence type="ECO:0000313" key="2">
    <source>
        <dbReference type="EMBL" id="QQD74113.1"/>
    </source>
</evidence>
<proteinExistence type="predicted"/>
<evidence type="ECO:0000256" key="1">
    <source>
        <dbReference type="SAM" id="MobiDB-lite"/>
    </source>
</evidence>
<dbReference type="AlphaFoldDB" id="A0A7T4WGD9"/>
<gene>
    <name evidence="2" type="ORF">H2515_00105</name>
</gene>
<sequence>MAKTVKQYHEHVDGSDYPDGLNGIKTSIMA</sequence>
<dbReference type="Proteomes" id="UP000595420">
    <property type="component" value="Chromosome"/>
</dbReference>